<accession>A0A4Q9MC57</accession>
<dbReference type="InterPro" id="IPR036396">
    <property type="entry name" value="Cyt_P450_sf"/>
</dbReference>
<dbReference type="Gene3D" id="1.10.630.10">
    <property type="entry name" value="Cytochrome P450"/>
    <property type="match status" value="1"/>
</dbReference>
<evidence type="ECO:0000313" key="2">
    <source>
        <dbReference type="EMBL" id="TBU24749.1"/>
    </source>
</evidence>
<reference evidence="2" key="1">
    <citation type="submission" date="2019-01" db="EMBL/GenBank/DDBJ databases">
        <title>Draft genome sequences of three monokaryotic isolates of the white-rot basidiomycete fungus Dichomitus squalens.</title>
        <authorList>
            <consortium name="DOE Joint Genome Institute"/>
            <person name="Lopez S.C."/>
            <person name="Andreopoulos B."/>
            <person name="Pangilinan J."/>
            <person name="Lipzen A."/>
            <person name="Riley R."/>
            <person name="Ahrendt S."/>
            <person name="Ng V."/>
            <person name="Barry K."/>
            <person name="Daum C."/>
            <person name="Grigoriev I.V."/>
            <person name="Hilden K.S."/>
            <person name="Makela M.R."/>
            <person name="de Vries R.P."/>
        </authorList>
    </citation>
    <scope>NUCLEOTIDE SEQUENCE [LARGE SCALE GENOMIC DNA]</scope>
    <source>
        <strain evidence="2">OM18370.1</strain>
    </source>
</reference>
<keyword evidence="1" id="KW-0472">Membrane</keyword>
<keyword evidence="1" id="KW-1133">Transmembrane helix</keyword>
<dbReference type="Proteomes" id="UP000292957">
    <property type="component" value="Unassembled WGS sequence"/>
</dbReference>
<protein>
    <recommendedName>
        <fullName evidence="3">Cytochrome P450</fullName>
    </recommendedName>
</protein>
<dbReference type="GO" id="GO:0004497">
    <property type="term" value="F:monooxygenase activity"/>
    <property type="evidence" value="ECO:0007669"/>
    <property type="project" value="InterPro"/>
</dbReference>
<name>A0A4Q9MC57_9APHY</name>
<dbReference type="AlphaFoldDB" id="A0A4Q9MC57"/>
<proteinExistence type="predicted"/>
<evidence type="ECO:0008006" key="3">
    <source>
        <dbReference type="Google" id="ProtNLM"/>
    </source>
</evidence>
<dbReference type="EMBL" id="ML143473">
    <property type="protein sequence ID" value="TBU24749.1"/>
    <property type="molecule type" value="Genomic_DNA"/>
</dbReference>
<dbReference type="GO" id="GO:0005506">
    <property type="term" value="F:iron ion binding"/>
    <property type="evidence" value="ECO:0007669"/>
    <property type="project" value="InterPro"/>
</dbReference>
<feature type="transmembrane region" description="Helical" evidence="1">
    <location>
        <begin position="30"/>
        <end position="54"/>
    </location>
</feature>
<gene>
    <name evidence="2" type="ORF">BD311DRAFT_537513</name>
</gene>
<dbReference type="GO" id="GO:0020037">
    <property type="term" value="F:heme binding"/>
    <property type="evidence" value="ECO:0007669"/>
    <property type="project" value="InterPro"/>
</dbReference>
<dbReference type="SUPFAM" id="SSF48264">
    <property type="entry name" value="Cytochrome P450"/>
    <property type="match status" value="1"/>
</dbReference>
<evidence type="ECO:0000256" key="1">
    <source>
        <dbReference type="SAM" id="Phobius"/>
    </source>
</evidence>
<dbReference type="GO" id="GO:0016705">
    <property type="term" value="F:oxidoreductase activity, acting on paired donors, with incorporation or reduction of molecular oxygen"/>
    <property type="evidence" value="ECO:0007669"/>
    <property type="project" value="InterPro"/>
</dbReference>
<sequence>MTCLIHVLGYPENAWPLYCSTPRQRSMCTAIVALSAVVAAISFALLYPCLHAVFHRNGRLRELSLPPGLPRLPILGNYFNIPTTRPWETYRDLCSKLGKSCPIFTVGP</sequence>
<keyword evidence="1" id="KW-0812">Transmembrane</keyword>
<organism evidence="2">
    <name type="scientific">Dichomitus squalens</name>
    <dbReference type="NCBI Taxonomy" id="114155"/>
    <lineage>
        <taxon>Eukaryota</taxon>
        <taxon>Fungi</taxon>
        <taxon>Dikarya</taxon>
        <taxon>Basidiomycota</taxon>
        <taxon>Agaricomycotina</taxon>
        <taxon>Agaricomycetes</taxon>
        <taxon>Polyporales</taxon>
        <taxon>Polyporaceae</taxon>
        <taxon>Dichomitus</taxon>
    </lineage>
</organism>